<dbReference type="Gene3D" id="3.20.20.300">
    <property type="entry name" value="Glycoside hydrolase, family 3, N-terminal domain"/>
    <property type="match status" value="1"/>
</dbReference>
<feature type="domain" description="Glycoside hydrolase family 3 N-terminal" evidence="2">
    <location>
        <begin position="22"/>
        <end position="337"/>
    </location>
</feature>
<dbReference type="InterPro" id="IPR051915">
    <property type="entry name" value="Cellulose_Degrad_GH3"/>
</dbReference>
<gene>
    <name evidence="4" type="ORF">RGQ13_16765</name>
</gene>
<dbReference type="Proteomes" id="UP001258994">
    <property type="component" value="Chromosome"/>
</dbReference>
<dbReference type="RefSeq" id="WP_348390885.1">
    <property type="nucleotide sequence ID" value="NZ_CP134145.1"/>
</dbReference>
<evidence type="ECO:0000313" key="5">
    <source>
        <dbReference type="Proteomes" id="UP001258994"/>
    </source>
</evidence>
<reference evidence="5" key="1">
    <citation type="submission" date="2023-09" db="EMBL/GenBank/DDBJ databases">
        <authorList>
            <person name="Li S."/>
            <person name="Li X."/>
            <person name="Zhang C."/>
            <person name="Zhao Z."/>
        </authorList>
    </citation>
    <scope>NUCLEOTIDE SEQUENCE [LARGE SCALE GENOMIC DNA]</scope>
    <source>
        <strain evidence="5">SQ149</strain>
    </source>
</reference>
<dbReference type="InterPro" id="IPR002772">
    <property type="entry name" value="Glyco_hydro_3_C"/>
</dbReference>
<keyword evidence="5" id="KW-1185">Reference proteome</keyword>
<evidence type="ECO:0000259" key="2">
    <source>
        <dbReference type="Pfam" id="PF00933"/>
    </source>
</evidence>
<keyword evidence="1 4" id="KW-0378">Hydrolase</keyword>
<dbReference type="SUPFAM" id="SSF52279">
    <property type="entry name" value="Beta-D-glucan exohydrolase, C-terminal domain"/>
    <property type="match status" value="1"/>
</dbReference>
<evidence type="ECO:0000256" key="1">
    <source>
        <dbReference type="ARBA" id="ARBA00022801"/>
    </source>
</evidence>
<dbReference type="InterPro" id="IPR036881">
    <property type="entry name" value="Glyco_hydro_3_C_sf"/>
</dbReference>
<protein>
    <submittedName>
        <fullName evidence="4">Glycoside hydrolase family 3 protein</fullName>
    </submittedName>
</protein>
<sequence length="608" mass="66604">MNKLKYDKVIKDKVEKLISSMTIEQKIGQMVQVERLTCSPADVKKYHLGSILSGAGSSPDNNSPQDWVNMVDAYWNASMEADEDHLAIPIIYGADAVHGNNNVKGATIFPHNIGLGAANDADLIERVAHITAKEVLASGLDWVFAPNLAVARNNNWGRTYESFAEIPDINVEYAPRIIKGMQDNINDDGIICCLKHWVGDGATSHGVDQGDSVLSWAELEKTHIPPFKSALAAGARTVMASFSSWNGDKCHGHKYLLTDVLKKNMEFQGFILSDMDAIDYLSSDFYQSIGLGVNAGIDMFMLPRNWQEFIEHLLSHVELGTVPMGRINDAVRRILSVKFASGLFEAPQPKDREWANHKSFGSLAHREVAREAVRKSLVLLKNQAGLLPLDKEKRYLVTGKNAHNLGHQCGGFTIDWQGVTGNNLIEGGTSIWQGIKSIAPNALLNCEVNSDTSGLADFDAAIVVIGEHSYAEGMGDIRHGDNIIVETGSLINGEMNLIKPYGKSLELNKLHPEDYDLISTLSAKNIPVVCVLVSGRPLVINKELAASSAFVAAWLPGSEGQGISDVLFGDYNFHGQLSFSWPKESLSRVNIDNTPQKPLFNYGFGLTY</sequence>
<organism evidence="4 5">
    <name type="scientific">Thalassotalea psychrophila</name>
    <dbReference type="NCBI Taxonomy" id="3065647"/>
    <lineage>
        <taxon>Bacteria</taxon>
        <taxon>Pseudomonadati</taxon>
        <taxon>Pseudomonadota</taxon>
        <taxon>Gammaproteobacteria</taxon>
        <taxon>Alteromonadales</taxon>
        <taxon>Colwelliaceae</taxon>
        <taxon>Thalassotalea</taxon>
    </lineage>
</organism>
<dbReference type="SUPFAM" id="SSF51445">
    <property type="entry name" value="(Trans)glycosidases"/>
    <property type="match status" value="1"/>
</dbReference>
<dbReference type="EMBL" id="CP134145">
    <property type="protein sequence ID" value="WNC71751.1"/>
    <property type="molecule type" value="Genomic_DNA"/>
</dbReference>
<dbReference type="Pfam" id="PF00933">
    <property type="entry name" value="Glyco_hydro_3"/>
    <property type="match status" value="1"/>
</dbReference>
<dbReference type="PANTHER" id="PTHR30620">
    <property type="entry name" value="PERIPLASMIC BETA-GLUCOSIDASE-RELATED"/>
    <property type="match status" value="1"/>
</dbReference>
<dbReference type="InterPro" id="IPR036962">
    <property type="entry name" value="Glyco_hydro_3_N_sf"/>
</dbReference>
<dbReference type="PRINTS" id="PR00133">
    <property type="entry name" value="GLHYDRLASE3"/>
</dbReference>
<dbReference type="InterPro" id="IPR001764">
    <property type="entry name" value="Glyco_hydro_3_N"/>
</dbReference>
<proteinExistence type="predicted"/>
<dbReference type="Gene3D" id="3.40.50.1700">
    <property type="entry name" value="Glycoside hydrolase family 3 C-terminal domain"/>
    <property type="match status" value="1"/>
</dbReference>
<feature type="domain" description="Glycoside hydrolase family 3 C-terminal" evidence="3">
    <location>
        <begin position="377"/>
        <end position="608"/>
    </location>
</feature>
<accession>A0ABY9TTJ4</accession>
<evidence type="ECO:0000259" key="3">
    <source>
        <dbReference type="Pfam" id="PF01915"/>
    </source>
</evidence>
<dbReference type="Pfam" id="PF01915">
    <property type="entry name" value="Glyco_hydro_3_C"/>
    <property type="match status" value="1"/>
</dbReference>
<name>A0ABY9TTJ4_9GAMM</name>
<evidence type="ECO:0000313" key="4">
    <source>
        <dbReference type="EMBL" id="WNC71751.1"/>
    </source>
</evidence>
<dbReference type="PANTHER" id="PTHR30620:SF77">
    <property type="entry name" value="LYSOSOMAL BETA GLUCOSIDASE-LIKE"/>
    <property type="match status" value="1"/>
</dbReference>
<dbReference type="InterPro" id="IPR017853">
    <property type="entry name" value="GH"/>
</dbReference>
<dbReference type="GO" id="GO:0016787">
    <property type="term" value="F:hydrolase activity"/>
    <property type="evidence" value="ECO:0007669"/>
    <property type="project" value="UniProtKB-KW"/>
</dbReference>